<feature type="domain" description="DUF676" evidence="1">
    <location>
        <begin position="7"/>
        <end position="219"/>
    </location>
</feature>
<reference evidence="2 3" key="1">
    <citation type="submission" date="2023-11" db="EMBL/GenBank/DDBJ databases">
        <title>Dfirmibasis_genome.</title>
        <authorList>
            <person name="Edelbroek B."/>
            <person name="Kjellin J."/>
            <person name="Jerlstrom-Hultqvist J."/>
            <person name="Soderbom F."/>
        </authorList>
    </citation>
    <scope>NUCLEOTIDE SEQUENCE [LARGE SCALE GENOMIC DNA]</scope>
    <source>
        <strain evidence="2 3">TNS-C-14</strain>
    </source>
</reference>
<dbReference type="AlphaFoldDB" id="A0AAN7Z0H7"/>
<name>A0AAN7Z0H7_9MYCE</name>
<dbReference type="InterPro" id="IPR007751">
    <property type="entry name" value="DUF676_lipase-like"/>
</dbReference>
<protein>
    <recommendedName>
        <fullName evidence="1">DUF676 domain-containing protein</fullName>
    </recommendedName>
</protein>
<dbReference type="Pfam" id="PF05057">
    <property type="entry name" value="DUF676"/>
    <property type="match status" value="1"/>
</dbReference>
<keyword evidence="3" id="KW-1185">Reference proteome</keyword>
<dbReference type="InterPro" id="IPR029058">
    <property type="entry name" value="AB_hydrolase_fold"/>
</dbReference>
<dbReference type="EMBL" id="JAVFKY010000003">
    <property type="protein sequence ID" value="KAK5579590.1"/>
    <property type="molecule type" value="Genomic_DNA"/>
</dbReference>
<evidence type="ECO:0000259" key="1">
    <source>
        <dbReference type="Pfam" id="PF05057"/>
    </source>
</evidence>
<sequence>MGDKRYKNHLVILQHGFHATSQDFNIFINYFSKQSQLDNCLFIAAKNNDYFLATHEGIDKIGERLFKEVKEIYKENQQCEYISFIGHSLGGLIVRYAIGLLYIDGFFENCCKPINFISLTSPHVGSRRPTTTLYNKLLLFGANNFLSITGKQLILTDSHILIINDENVEEKEEKEKEEENTLPLLVYLSEGIFLKGLKSFKNCSLYSNIYNDLQVSFCTSDINVINPYRLTFNNIKFSKKYRHIIENNSEDNYNNSNNNNNINNEIIENHFKHDTHHELLKRIIINLNQIKFKRYHMYFNSILSHTNVIVRREWLNSEGYDILIHILDHFENSKSLSSYN</sequence>
<dbReference type="Proteomes" id="UP001344447">
    <property type="component" value="Unassembled WGS sequence"/>
</dbReference>
<evidence type="ECO:0000313" key="3">
    <source>
        <dbReference type="Proteomes" id="UP001344447"/>
    </source>
</evidence>
<dbReference type="InterPro" id="IPR044294">
    <property type="entry name" value="Lipase-like"/>
</dbReference>
<evidence type="ECO:0000313" key="2">
    <source>
        <dbReference type="EMBL" id="KAK5579590.1"/>
    </source>
</evidence>
<gene>
    <name evidence="2" type="ORF">RB653_009274</name>
</gene>
<dbReference type="PANTHER" id="PTHR12482">
    <property type="entry name" value="LIPASE ROG1-RELATED-RELATED"/>
    <property type="match status" value="1"/>
</dbReference>
<dbReference type="SUPFAM" id="SSF53474">
    <property type="entry name" value="alpha/beta-Hydrolases"/>
    <property type="match status" value="1"/>
</dbReference>
<accession>A0AAN7Z0H7</accession>
<dbReference type="Gene3D" id="3.40.50.1820">
    <property type="entry name" value="alpha/beta hydrolase"/>
    <property type="match status" value="1"/>
</dbReference>
<comment type="caution">
    <text evidence="2">The sequence shown here is derived from an EMBL/GenBank/DDBJ whole genome shotgun (WGS) entry which is preliminary data.</text>
</comment>
<organism evidence="2 3">
    <name type="scientific">Dictyostelium firmibasis</name>
    <dbReference type="NCBI Taxonomy" id="79012"/>
    <lineage>
        <taxon>Eukaryota</taxon>
        <taxon>Amoebozoa</taxon>
        <taxon>Evosea</taxon>
        <taxon>Eumycetozoa</taxon>
        <taxon>Dictyostelia</taxon>
        <taxon>Dictyosteliales</taxon>
        <taxon>Dictyosteliaceae</taxon>
        <taxon>Dictyostelium</taxon>
    </lineage>
</organism>
<proteinExistence type="predicted"/>
<dbReference type="PANTHER" id="PTHR12482:SF62">
    <property type="entry name" value="LIPASE ROG1-RELATED"/>
    <property type="match status" value="1"/>
</dbReference>